<dbReference type="GO" id="GO:0009451">
    <property type="term" value="P:RNA modification"/>
    <property type="evidence" value="ECO:0007669"/>
    <property type="project" value="InterPro"/>
</dbReference>
<dbReference type="Pfam" id="PF20431">
    <property type="entry name" value="E_motif"/>
    <property type="match status" value="1"/>
</dbReference>
<evidence type="ECO:0000313" key="10">
    <source>
        <dbReference type="Proteomes" id="UP000712600"/>
    </source>
</evidence>
<dbReference type="Pfam" id="PF14432">
    <property type="entry name" value="DYW_deaminase"/>
    <property type="match status" value="2"/>
</dbReference>
<dbReference type="Gene3D" id="1.25.40.10">
    <property type="entry name" value="Tetratricopeptide repeat domain"/>
    <property type="match status" value="3"/>
</dbReference>
<dbReference type="EMBL" id="QGKX02001521">
    <property type="protein sequence ID" value="KAF3506515.1"/>
    <property type="molecule type" value="Genomic_DNA"/>
</dbReference>
<dbReference type="InterPro" id="IPR046848">
    <property type="entry name" value="E_motif"/>
</dbReference>
<comment type="caution">
    <text evidence="9">The sequence shown here is derived from an EMBL/GenBank/DDBJ whole genome shotgun (WGS) entry which is preliminary data.</text>
</comment>
<dbReference type="HAMAP" id="MF_00511">
    <property type="entry name" value="Ribosomal_eS17"/>
    <property type="match status" value="1"/>
</dbReference>
<gene>
    <name evidence="9" type="ORF">F2Q69_00000191</name>
</gene>
<dbReference type="GO" id="GO:0008270">
    <property type="term" value="F:zinc ion binding"/>
    <property type="evidence" value="ECO:0007669"/>
    <property type="project" value="InterPro"/>
</dbReference>
<dbReference type="InterPro" id="IPR002885">
    <property type="entry name" value="PPR_rpt"/>
</dbReference>
<evidence type="ECO:0000259" key="8">
    <source>
        <dbReference type="Pfam" id="PF14432"/>
    </source>
</evidence>
<evidence type="ECO:0000313" key="9">
    <source>
        <dbReference type="EMBL" id="KAF3506515.1"/>
    </source>
</evidence>
<dbReference type="GO" id="GO:0005840">
    <property type="term" value="C:ribosome"/>
    <property type="evidence" value="ECO:0007669"/>
    <property type="project" value="UniProtKB-KW"/>
</dbReference>
<sequence>MGRVRTKTVKKSSRQVIEKYYSRMTLDFHTNKKILEEVAIIPSKRLRNKIAGFSTHLMKRIQKGPVRGISLKLQEEERERRMDFVPDESAIKTDVIKVDKETLEMLASLGMSDTSGISEVEPQAAPAFSRPPRSLKLRKNLLGFTMNLCKILPRRIHACSLSRNLSVLVTYEQDDCTLDRYNDEFANSNVVQASDLIRILQLCARNGDVLEAKACHGKIIRLDLHGDVTLSNVLINSYSKCGSAELARKVFDGMRERSLVSWNTMIGLYTRNKMESEALNMFSEMRKEGVEFSEFTISSVLSACGDANCDALECKQLHSLSLKACLDTHVYVATALLDLYAKCGMIKDAVHVFELMQEKTSVTWSSMVAGYVQNRSYEEALLLYLRGQRMSLEQNQFTLSSVICACSNLAALIEGKQMHAVIHKTGYASNVFVASSVVDMYAKCGSLRESYIIFSEVGENKNIELWNTIISGFAKHARPKEVMILFEKMQQGGMQPNEVTFSSLLSVCAHTGLVEEGRRFFKFMRSNYGVSPNVVHYSCMVDVLGRAGLLSEAYELIKSIPFDPTASIWGSLLASCRVYKNLELAEVAAEKLFELEPENAGNHVLLSNIYAANNHWEDIVKSRKFLRDSEVKKVRGESWIEIKDKVHVFSVGESGHPRIREICLKLDSLVIELRKFGYKPRVEHELHDVEERKKEELLMQHSEKLALAFGIMCLPEGASVRIMKNLRICVDCHEFMKAASMATRRFIIVRDVNRKFLRDSEVKKVRGESWIEIKDKVHVFSVGESGHPRIREICLKLDSLVIELRKFGYKPRVEHELHDVEERKKEELLMQHSEKLALAFGIMCLPEGASVRIMKNLRICVDCHEFMKAASMATRRFIIVRDVNRFHHFSDGQCSCGEFW</sequence>
<keyword evidence="3" id="KW-0677">Repeat</keyword>
<dbReference type="InterPro" id="IPR036401">
    <property type="entry name" value="Ribosomal_eS17_sf"/>
</dbReference>
<dbReference type="Pfam" id="PF12854">
    <property type="entry name" value="PPR_1"/>
    <property type="match status" value="1"/>
</dbReference>
<reference evidence="9" key="1">
    <citation type="submission" date="2019-12" db="EMBL/GenBank/DDBJ databases">
        <title>Genome sequencing and annotation of Brassica cretica.</title>
        <authorList>
            <person name="Studholme D.J."/>
            <person name="Sarris P."/>
        </authorList>
    </citation>
    <scope>NUCLEOTIDE SEQUENCE</scope>
    <source>
        <strain evidence="9">PFS-109/04</strain>
        <tissue evidence="9">Leaf</tissue>
    </source>
</reference>
<feature type="domain" description="DYW" evidence="8">
    <location>
        <begin position="808"/>
        <end position="900"/>
    </location>
</feature>
<organism evidence="9 10">
    <name type="scientific">Brassica cretica</name>
    <name type="common">Mustard</name>
    <dbReference type="NCBI Taxonomy" id="69181"/>
    <lineage>
        <taxon>Eukaryota</taxon>
        <taxon>Viridiplantae</taxon>
        <taxon>Streptophyta</taxon>
        <taxon>Embryophyta</taxon>
        <taxon>Tracheophyta</taxon>
        <taxon>Spermatophyta</taxon>
        <taxon>Magnoliopsida</taxon>
        <taxon>eudicotyledons</taxon>
        <taxon>Gunneridae</taxon>
        <taxon>Pentapetalae</taxon>
        <taxon>rosids</taxon>
        <taxon>malvids</taxon>
        <taxon>Brassicales</taxon>
        <taxon>Brassicaceae</taxon>
        <taxon>Brassiceae</taxon>
        <taxon>Brassica</taxon>
    </lineage>
</organism>
<dbReference type="InterPro" id="IPR001210">
    <property type="entry name" value="Ribosomal_eS17"/>
</dbReference>
<dbReference type="FunFam" id="1.25.40.10:FF:000144">
    <property type="entry name" value="Pentatricopeptide repeat-containing protein, mitochondrial"/>
    <property type="match status" value="1"/>
</dbReference>
<dbReference type="Pfam" id="PF13041">
    <property type="entry name" value="PPR_2"/>
    <property type="match status" value="2"/>
</dbReference>
<dbReference type="FunFam" id="1.25.40.10:FF:000366">
    <property type="entry name" value="Pentatricopeptide (PPR) repeat-containing protein"/>
    <property type="match status" value="1"/>
</dbReference>
<keyword evidence="4" id="KW-0809">Transit peptide</keyword>
<dbReference type="FunFam" id="1.10.60.20:FF:000001">
    <property type="entry name" value="40S ribosomal protein S17"/>
    <property type="match status" value="1"/>
</dbReference>
<feature type="repeat" description="PPR" evidence="7">
    <location>
        <begin position="258"/>
        <end position="292"/>
    </location>
</feature>
<feature type="domain" description="DYW" evidence="8">
    <location>
        <begin position="677"/>
        <end position="754"/>
    </location>
</feature>
<dbReference type="GO" id="GO:1990904">
    <property type="term" value="C:ribonucleoprotein complex"/>
    <property type="evidence" value="ECO:0007669"/>
    <property type="project" value="UniProtKB-KW"/>
</dbReference>
<protein>
    <recommendedName>
        <fullName evidence="8">DYW domain-containing protein</fullName>
    </recommendedName>
</protein>
<comment type="similarity">
    <text evidence="1">Belongs to the PPR family. PCMP-H subfamily.</text>
</comment>
<dbReference type="PANTHER" id="PTHR47926:SF542">
    <property type="entry name" value="PENTATRICOPEPTIDE REPEAT-CONTAINING PROTEIN"/>
    <property type="match status" value="1"/>
</dbReference>
<dbReference type="NCBIfam" id="TIGR00756">
    <property type="entry name" value="PPR"/>
    <property type="match status" value="5"/>
</dbReference>
<dbReference type="InterPro" id="IPR046960">
    <property type="entry name" value="PPR_At4g14850-like_plant"/>
</dbReference>
<feature type="repeat" description="PPR" evidence="7">
    <location>
        <begin position="497"/>
        <end position="527"/>
    </location>
</feature>
<evidence type="ECO:0000256" key="4">
    <source>
        <dbReference type="ARBA" id="ARBA00022946"/>
    </source>
</evidence>
<dbReference type="GO" id="GO:0003729">
    <property type="term" value="F:mRNA binding"/>
    <property type="evidence" value="ECO:0007669"/>
    <property type="project" value="UniProtKB-ARBA"/>
</dbReference>
<keyword evidence="6" id="KW-0687">Ribonucleoprotein</keyword>
<dbReference type="PANTHER" id="PTHR47926">
    <property type="entry name" value="PENTATRICOPEPTIDE REPEAT-CONTAINING PROTEIN"/>
    <property type="match status" value="1"/>
</dbReference>
<dbReference type="SUPFAM" id="SSF116820">
    <property type="entry name" value="Rps17e-like"/>
    <property type="match status" value="1"/>
</dbReference>
<evidence type="ECO:0000256" key="7">
    <source>
        <dbReference type="PROSITE-ProRule" id="PRU00708"/>
    </source>
</evidence>
<dbReference type="GO" id="GO:0006412">
    <property type="term" value="P:translation"/>
    <property type="evidence" value="ECO:0007669"/>
    <property type="project" value="InterPro"/>
</dbReference>
<evidence type="ECO:0000256" key="1">
    <source>
        <dbReference type="ARBA" id="ARBA00006643"/>
    </source>
</evidence>
<keyword evidence="5" id="KW-0689">Ribosomal protein</keyword>
<feature type="repeat" description="PPR" evidence="7">
    <location>
        <begin position="227"/>
        <end position="257"/>
    </location>
</feature>
<dbReference type="InterPro" id="IPR011990">
    <property type="entry name" value="TPR-like_helical_dom_sf"/>
</dbReference>
<dbReference type="Gene3D" id="1.10.60.20">
    <property type="entry name" value="Ribosomal protein S17e-like"/>
    <property type="match status" value="1"/>
</dbReference>
<dbReference type="InterPro" id="IPR032867">
    <property type="entry name" value="DYW_dom"/>
</dbReference>
<evidence type="ECO:0000256" key="6">
    <source>
        <dbReference type="ARBA" id="ARBA00023274"/>
    </source>
</evidence>
<feature type="repeat" description="PPR" evidence="7">
    <location>
        <begin position="462"/>
        <end position="496"/>
    </location>
</feature>
<dbReference type="InterPro" id="IPR018273">
    <property type="entry name" value="Ribosomal_eS17_CS"/>
</dbReference>
<evidence type="ECO:0000256" key="2">
    <source>
        <dbReference type="ARBA" id="ARBA00010444"/>
    </source>
</evidence>
<comment type="similarity">
    <text evidence="2">Belongs to the eukaryotic ribosomal protein eS17 family.</text>
</comment>
<accession>A0A8S9NW62</accession>
<dbReference type="GO" id="GO:0003735">
    <property type="term" value="F:structural constituent of ribosome"/>
    <property type="evidence" value="ECO:0007669"/>
    <property type="project" value="InterPro"/>
</dbReference>
<evidence type="ECO:0000256" key="3">
    <source>
        <dbReference type="ARBA" id="ARBA00022737"/>
    </source>
</evidence>
<evidence type="ECO:0000256" key="5">
    <source>
        <dbReference type="ARBA" id="ARBA00022980"/>
    </source>
</evidence>
<dbReference type="Pfam" id="PF01535">
    <property type="entry name" value="PPR"/>
    <property type="match status" value="2"/>
</dbReference>
<dbReference type="AlphaFoldDB" id="A0A8S9NW62"/>
<proteinExistence type="inferred from homology"/>
<dbReference type="PROSITE" id="PS51375">
    <property type="entry name" value="PPR"/>
    <property type="match status" value="4"/>
</dbReference>
<dbReference type="FunFam" id="1.25.40.10:FF:000396">
    <property type="entry name" value="Pentatricopeptide repeat-containing protein At2g36730"/>
    <property type="match status" value="1"/>
</dbReference>
<name>A0A8S9NW62_BRACR</name>
<dbReference type="Pfam" id="PF00833">
    <property type="entry name" value="Ribosomal_S17e"/>
    <property type="match status" value="1"/>
</dbReference>
<dbReference type="Proteomes" id="UP000712600">
    <property type="component" value="Unassembled WGS sequence"/>
</dbReference>
<dbReference type="PROSITE" id="PS00712">
    <property type="entry name" value="RIBOSOMAL_S17E"/>
    <property type="match status" value="1"/>
</dbReference>
<dbReference type="FunFam" id="1.25.40.10:FF:000488">
    <property type="entry name" value="Pentatricopeptide repeat-containing protein, mitochondrial"/>
    <property type="match status" value="1"/>
</dbReference>